<evidence type="ECO:0000313" key="1">
    <source>
        <dbReference type="EMBL" id="KAJ0007273.1"/>
    </source>
</evidence>
<organism evidence="1 2">
    <name type="scientific">Pistacia integerrima</name>
    <dbReference type="NCBI Taxonomy" id="434235"/>
    <lineage>
        <taxon>Eukaryota</taxon>
        <taxon>Viridiplantae</taxon>
        <taxon>Streptophyta</taxon>
        <taxon>Embryophyta</taxon>
        <taxon>Tracheophyta</taxon>
        <taxon>Spermatophyta</taxon>
        <taxon>Magnoliopsida</taxon>
        <taxon>eudicotyledons</taxon>
        <taxon>Gunneridae</taxon>
        <taxon>Pentapetalae</taxon>
        <taxon>rosids</taxon>
        <taxon>malvids</taxon>
        <taxon>Sapindales</taxon>
        <taxon>Anacardiaceae</taxon>
        <taxon>Pistacia</taxon>
    </lineage>
</organism>
<accession>A0ACC0X0X2</accession>
<proteinExistence type="predicted"/>
<comment type="caution">
    <text evidence="1">The sequence shown here is derived from an EMBL/GenBank/DDBJ whole genome shotgun (WGS) entry which is preliminary data.</text>
</comment>
<reference evidence="2" key="1">
    <citation type="journal article" date="2023" name="G3 (Bethesda)">
        <title>Genome assembly and association tests identify interacting loci associated with vigor, precocity, and sex in interspecific pistachio rootstocks.</title>
        <authorList>
            <person name="Palmer W."/>
            <person name="Jacygrad E."/>
            <person name="Sagayaradj S."/>
            <person name="Cavanaugh K."/>
            <person name="Han R."/>
            <person name="Bertier L."/>
            <person name="Beede B."/>
            <person name="Kafkas S."/>
            <person name="Golino D."/>
            <person name="Preece J."/>
            <person name="Michelmore R."/>
        </authorList>
    </citation>
    <scope>NUCLEOTIDE SEQUENCE [LARGE SCALE GENOMIC DNA]</scope>
</reference>
<name>A0ACC0X0X2_9ROSI</name>
<dbReference type="EMBL" id="CM047750">
    <property type="protein sequence ID" value="KAJ0007273.1"/>
    <property type="molecule type" value="Genomic_DNA"/>
</dbReference>
<keyword evidence="2" id="KW-1185">Reference proteome</keyword>
<dbReference type="Proteomes" id="UP001163603">
    <property type="component" value="Chromosome 15"/>
</dbReference>
<protein>
    <submittedName>
        <fullName evidence="1">Uncharacterized protein</fullName>
    </submittedName>
</protein>
<sequence length="187" mass="20618">MFLGILTSRYSENDFLVALPNKLMFGLVAMFFSIASMIVAFGATIIILCLGKLVIIAIALFCCIPMTLFALFQFPLLVEIYSSTYRSTIFKALNGIKARLRVLITVKGGSQFKIKAILRKDNCLAAIGGVKPSGVTDDKWKEMDDNAMSNLHLALADSVLSSVAEKESAKEIWDALTRLYKVKSLHN</sequence>
<gene>
    <name evidence="1" type="ORF">Pint_29080</name>
</gene>
<evidence type="ECO:0000313" key="2">
    <source>
        <dbReference type="Proteomes" id="UP001163603"/>
    </source>
</evidence>